<protein>
    <recommendedName>
        <fullName evidence="3">DUF885 domain-containing protein</fullName>
    </recommendedName>
</protein>
<gene>
    <name evidence="1" type="ORF">CP49_26180</name>
</gene>
<accession>A0A0R3KDC9</accession>
<dbReference type="PANTHER" id="PTHR33361">
    <property type="entry name" value="GLR0591 PROTEIN"/>
    <property type="match status" value="1"/>
</dbReference>
<keyword evidence="2" id="KW-1185">Reference proteome</keyword>
<evidence type="ECO:0000313" key="2">
    <source>
        <dbReference type="Proteomes" id="UP000051913"/>
    </source>
</evidence>
<sequence>MESSSTAIDEAQSILDDAWAELKRVMVLPSAGLNEVFVPHFSEDEAARRSSLGKTLLARLSSTQPSSLDHDTQVALGVTAEHARRWSTEGKWYYTIFEGGGWFKSMFAPTGDGIGRLVSYVLVELGRIDVRDTVGQDRYAQCVQDLSRAVTQLRDRTSEQAKRGIYMPKVMLPRCRDLLSGLKRQVVQQLLQNASNAPPATEASFRRKMETLAHGPVSSAFDSFSSVVDDDYAARCSERVGISQYPDGEEIYKELIRQNTTLDISAEETHWRGHEEMANVRRAMLEITSKEGLGNDVLAYKAQLDNDPAWRRDSAEGIQALFQQYIDRMDGVVRDHFSLLPQAGHATVPLPTALEGTLSYGYYDQPRPDRPVGLYVFNTSNLIPRALVDIAAFTFHELVPGHHLHLATQQENQALHPLQRHTFCNGFNEGWAEYARWYAGQIGMYHHSAEKFGSLFSDARQASRLVVDTGLNVLEWSYDQAMSYLRDTLMQPDAEIQSLINWYACEIPSQSLAYKLGQMEILRLRAKVQAAMGNRFDNKTFHAAVIRNGGRPFHLVEADLDRLIAGA</sequence>
<dbReference type="Proteomes" id="UP000051913">
    <property type="component" value="Unassembled WGS sequence"/>
</dbReference>
<dbReference type="RefSeq" id="WP_057855203.1">
    <property type="nucleotide sequence ID" value="NZ_LLXX01000220.1"/>
</dbReference>
<evidence type="ECO:0000313" key="1">
    <source>
        <dbReference type="EMBL" id="KRQ93590.1"/>
    </source>
</evidence>
<dbReference type="EMBL" id="LLXX01000220">
    <property type="protein sequence ID" value="KRQ93590.1"/>
    <property type="molecule type" value="Genomic_DNA"/>
</dbReference>
<dbReference type="InterPro" id="IPR010281">
    <property type="entry name" value="DUF885"/>
</dbReference>
<dbReference type="AlphaFoldDB" id="A0A0R3KDC9"/>
<evidence type="ECO:0008006" key="3">
    <source>
        <dbReference type="Google" id="ProtNLM"/>
    </source>
</evidence>
<dbReference type="PANTHER" id="PTHR33361:SF2">
    <property type="entry name" value="DUF885 DOMAIN-CONTAINING PROTEIN"/>
    <property type="match status" value="1"/>
</dbReference>
<comment type="caution">
    <text evidence="1">The sequence shown here is derived from an EMBL/GenBank/DDBJ whole genome shotgun (WGS) entry which is preliminary data.</text>
</comment>
<name>A0A0R3KDC9_9BRAD</name>
<proteinExistence type="predicted"/>
<dbReference type="Pfam" id="PF05960">
    <property type="entry name" value="DUF885"/>
    <property type="match status" value="1"/>
</dbReference>
<organism evidence="1 2">
    <name type="scientific">Bradyrhizobium valentinum</name>
    <dbReference type="NCBI Taxonomy" id="1518501"/>
    <lineage>
        <taxon>Bacteria</taxon>
        <taxon>Pseudomonadati</taxon>
        <taxon>Pseudomonadota</taxon>
        <taxon>Alphaproteobacteria</taxon>
        <taxon>Hyphomicrobiales</taxon>
        <taxon>Nitrobacteraceae</taxon>
        <taxon>Bradyrhizobium</taxon>
    </lineage>
</organism>
<reference evidence="1 2" key="1">
    <citation type="submission" date="2014-03" db="EMBL/GenBank/DDBJ databases">
        <title>Bradyrhizobium valentinum sp. nov., isolated from effective nodules of Lupinus mariae-josephae, a lupine endemic of basic-lime soils in Eastern Spain.</title>
        <authorList>
            <person name="Duran D."/>
            <person name="Rey L."/>
            <person name="Navarro A."/>
            <person name="Busquets A."/>
            <person name="Imperial J."/>
            <person name="Ruiz-Argueso T."/>
        </authorList>
    </citation>
    <scope>NUCLEOTIDE SEQUENCE [LARGE SCALE GENOMIC DNA]</scope>
    <source>
        <strain evidence="1 2">LmjM3</strain>
    </source>
</reference>